<dbReference type="InterPro" id="IPR009057">
    <property type="entry name" value="Homeodomain-like_sf"/>
</dbReference>
<evidence type="ECO:0000313" key="16">
    <source>
        <dbReference type="Proteomes" id="UP000694389"/>
    </source>
</evidence>
<dbReference type="Proteomes" id="UP000694389">
    <property type="component" value="Unassembled WGS sequence"/>
</dbReference>
<keyword evidence="4" id="KW-0805">Transcription regulation</keyword>
<evidence type="ECO:0000256" key="5">
    <source>
        <dbReference type="ARBA" id="ARBA00023125"/>
    </source>
</evidence>
<dbReference type="GO" id="GO:0005634">
    <property type="term" value="C:nucleus"/>
    <property type="evidence" value="ECO:0007669"/>
    <property type="project" value="UniProtKB-SubCell"/>
</dbReference>
<evidence type="ECO:0000256" key="7">
    <source>
        <dbReference type="ARBA" id="ARBA00023163"/>
    </source>
</evidence>
<keyword evidence="7" id="KW-0804">Transcription</keyword>
<sequence>MTSYQELTAEGESSPLFTGCCRAKEVINRDLDGRTHPELGSRDEEGKQEAEVASGFNTPHPRYLTLSNSLTLCTSLDSPPPPPPPPPPCETLEGFSTPACPHSSRVPWRCRAQGQSSPGRGYSASNNDETPQSRFGSLTEQIQIYSHNGPEIHVAVGSSASSDCSVADMDVNSQTFEWMRVKRSQHRAARMHMTCGFSIVGSGLGAVEAGSSSSSSICTDGHPTVNGAPRTSFSTKQLTELEKEFHFNKYLTRARRVEVASALQLSETQVKVWFQNRRMKQKKLQRDGLLSDPGPAAPHSHADTLDTCPSSGPSSPKHLTLNS</sequence>
<dbReference type="InterPro" id="IPR046327">
    <property type="entry name" value="HXA1/B1/D1"/>
</dbReference>
<dbReference type="Gene3D" id="1.10.10.60">
    <property type="entry name" value="Homeodomain-like"/>
    <property type="match status" value="1"/>
</dbReference>
<dbReference type="RefSeq" id="XP_051281753.1">
    <property type="nucleotide sequence ID" value="XM_051425793.1"/>
</dbReference>
<dbReference type="SUPFAM" id="SSF101447">
    <property type="entry name" value="Formin homology 2 domain (FH2 domain)"/>
    <property type="match status" value="1"/>
</dbReference>
<feature type="region of interest" description="Disordered" evidence="13">
    <location>
        <begin position="111"/>
        <end position="133"/>
    </location>
</feature>
<gene>
    <name evidence="15" type="primary">hoxc1a</name>
</gene>
<accession>A0A8P4KGQ4</accession>
<evidence type="ECO:0000256" key="1">
    <source>
        <dbReference type="ARBA" id="ARBA00003263"/>
    </source>
</evidence>
<dbReference type="GO" id="GO:0000981">
    <property type="term" value="F:DNA-binding transcription factor activity, RNA polymerase II-specific"/>
    <property type="evidence" value="ECO:0007669"/>
    <property type="project" value="InterPro"/>
</dbReference>
<feature type="region of interest" description="Disordered" evidence="13">
    <location>
        <begin position="284"/>
        <end position="323"/>
    </location>
</feature>
<evidence type="ECO:0000256" key="8">
    <source>
        <dbReference type="ARBA" id="ARBA00023242"/>
    </source>
</evidence>
<feature type="region of interest" description="Disordered" evidence="13">
    <location>
        <begin position="29"/>
        <end position="63"/>
    </location>
</feature>
<comment type="function">
    <text evidence="1">Sequence-specific transcription factor which is part of a developmental regulatory system that provides cells with specific positional identities on the anterior-posterior axis.</text>
</comment>
<dbReference type="OrthoDB" id="6159439at2759"/>
<evidence type="ECO:0000256" key="4">
    <source>
        <dbReference type="ARBA" id="ARBA00023015"/>
    </source>
</evidence>
<dbReference type="PANTHER" id="PTHR45946:SF1">
    <property type="entry name" value="HOMEOBOX PROTEIN HOX-D1"/>
    <property type="match status" value="1"/>
</dbReference>
<dbReference type="InterPro" id="IPR017970">
    <property type="entry name" value="Homeobox_CS"/>
</dbReference>
<dbReference type="SUPFAM" id="SSF46689">
    <property type="entry name" value="Homeodomain-like"/>
    <property type="match status" value="1"/>
</dbReference>
<feature type="DNA-binding region" description="Homeobox" evidence="11">
    <location>
        <begin position="226"/>
        <end position="285"/>
    </location>
</feature>
<dbReference type="CTD" id="58046"/>
<comment type="subcellular location">
    <subcellularLocation>
        <location evidence="2 11 12">Nucleus</location>
    </subcellularLocation>
</comment>
<dbReference type="PROSITE" id="PS00027">
    <property type="entry name" value="HOMEOBOX_1"/>
    <property type="match status" value="1"/>
</dbReference>
<dbReference type="GeneTree" id="ENSGT00940000157315"/>
<feature type="compositionally biased region" description="Basic and acidic residues" evidence="13">
    <location>
        <begin position="29"/>
        <end position="50"/>
    </location>
</feature>
<feature type="compositionally biased region" description="Polar residues" evidence="13">
    <location>
        <begin position="113"/>
        <end position="133"/>
    </location>
</feature>
<protein>
    <recommendedName>
        <fullName evidence="10">Homeobox protein Hox-D1</fullName>
    </recommendedName>
</protein>
<reference evidence="15" key="2">
    <citation type="submission" date="2025-09" db="UniProtKB">
        <authorList>
            <consortium name="Ensembl"/>
        </authorList>
    </citation>
    <scope>IDENTIFICATION</scope>
</reference>
<dbReference type="Pfam" id="PF00046">
    <property type="entry name" value="Homeodomain"/>
    <property type="match status" value="1"/>
</dbReference>
<dbReference type="CDD" id="cd00086">
    <property type="entry name" value="homeodomain"/>
    <property type="match status" value="1"/>
</dbReference>
<dbReference type="InterPro" id="IPR020479">
    <property type="entry name" value="HD_metazoa"/>
</dbReference>
<evidence type="ECO:0000256" key="12">
    <source>
        <dbReference type="RuleBase" id="RU000682"/>
    </source>
</evidence>
<dbReference type="PROSITE" id="PS50071">
    <property type="entry name" value="HOMEOBOX_2"/>
    <property type="match status" value="1"/>
</dbReference>
<evidence type="ECO:0000256" key="3">
    <source>
        <dbReference type="ARBA" id="ARBA00022473"/>
    </source>
</evidence>
<dbReference type="InterPro" id="IPR001356">
    <property type="entry name" value="HD"/>
</dbReference>
<name>A0A8P4KGQ4_DICLA</name>
<dbReference type="PRINTS" id="PR00024">
    <property type="entry name" value="HOMEOBOX"/>
</dbReference>
<proteinExistence type="inferred from homology"/>
<dbReference type="Ensembl" id="ENSDLAT00005070552.1">
    <property type="protein sequence ID" value="ENSDLAP00005075304.1"/>
    <property type="gene ID" value="ENSDLAG00005028730.1"/>
</dbReference>
<comment type="similarity">
    <text evidence="9">Belongs to the Antp homeobox family. Labial subfamily.</text>
</comment>
<evidence type="ECO:0000256" key="6">
    <source>
        <dbReference type="ARBA" id="ARBA00023155"/>
    </source>
</evidence>
<keyword evidence="16" id="KW-1185">Reference proteome</keyword>
<dbReference type="AlphaFoldDB" id="A0A8P4KGQ4"/>
<dbReference type="SMART" id="SM00389">
    <property type="entry name" value="HOX"/>
    <property type="match status" value="1"/>
</dbReference>
<dbReference type="GO" id="GO:0000978">
    <property type="term" value="F:RNA polymerase II cis-regulatory region sequence-specific DNA binding"/>
    <property type="evidence" value="ECO:0007669"/>
    <property type="project" value="TreeGrafter"/>
</dbReference>
<dbReference type="PANTHER" id="PTHR45946">
    <property type="entry name" value="HOMEOBOX PROTEIN ROUGH-RELATED"/>
    <property type="match status" value="1"/>
</dbReference>
<dbReference type="GeneID" id="127377684"/>
<keyword evidence="6 11" id="KW-0371">Homeobox</keyword>
<evidence type="ECO:0000256" key="11">
    <source>
        <dbReference type="PROSITE-ProRule" id="PRU00108"/>
    </source>
</evidence>
<evidence type="ECO:0000256" key="9">
    <source>
        <dbReference type="ARBA" id="ARBA00029448"/>
    </source>
</evidence>
<keyword evidence="3" id="KW-0217">Developmental protein</keyword>
<organism evidence="15 16">
    <name type="scientific">Dicentrarchus labrax</name>
    <name type="common">European seabass</name>
    <name type="synonym">Morone labrax</name>
    <dbReference type="NCBI Taxonomy" id="13489"/>
    <lineage>
        <taxon>Eukaryota</taxon>
        <taxon>Metazoa</taxon>
        <taxon>Chordata</taxon>
        <taxon>Craniata</taxon>
        <taxon>Vertebrata</taxon>
        <taxon>Euteleostomi</taxon>
        <taxon>Actinopterygii</taxon>
        <taxon>Neopterygii</taxon>
        <taxon>Teleostei</taxon>
        <taxon>Neoteleostei</taxon>
        <taxon>Acanthomorphata</taxon>
        <taxon>Eupercaria</taxon>
        <taxon>Moronidae</taxon>
        <taxon>Dicentrarchus</taxon>
    </lineage>
</organism>
<dbReference type="OMA" id="HMTCGFS"/>
<evidence type="ECO:0000313" key="15">
    <source>
        <dbReference type="Ensembl" id="ENSDLAP00005075304.1"/>
    </source>
</evidence>
<keyword evidence="8 11" id="KW-0539">Nucleus</keyword>
<evidence type="ECO:0000256" key="13">
    <source>
        <dbReference type="SAM" id="MobiDB-lite"/>
    </source>
</evidence>
<reference evidence="15" key="1">
    <citation type="submission" date="2025-08" db="UniProtKB">
        <authorList>
            <consortium name="Ensembl"/>
        </authorList>
    </citation>
    <scope>IDENTIFICATION</scope>
</reference>
<feature type="domain" description="Homeobox" evidence="14">
    <location>
        <begin position="224"/>
        <end position="284"/>
    </location>
</feature>
<evidence type="ECO:0000256" key="10">
    <source>
        <dbReference type="ARBA" id="ARBA00040128"/>
    </source>
</evidence>
<evidence type="ECO:0000256" key="2">
    <source>
        <dbReference type="ARBA" id="ARBA00004123"/>
    </source>
</evidence>
<keyword evidence="5 11" id="KW-0238">DNA-binding</keyword>
<evidence type="ECO:0000259" key="14">
    <source>
        <dbReference type="PROSITE" id="PS50071"/>
    </source>
</evidence>